<dbReference type="AlphaFoldDB" id="A0AAV4YB86"/>
<dbReference type="EMBL" id="BPLR01019133">
    <property type="protein sequence ID" value="GIZ04756.1"/>
    <property type="molecule type" value="Genomic_DNA"/>
</dbReference>
<sequence>MFISIYHSSSKRLVIRPRELALFSPLPFMHSSFYTLPVAGNRRTQFSPNWQSNGGIYRKLFWGVPFAERSGRLASDKASTPTPKKKGVEPGLHS</sequence>
<comment type="caution">
    <text evidence="2">The sequence shown here is derived from an EMBL/GenBank/DDBJ whole genome shotgun (WGS) entry which is preliminary data.</text>
</comment>
<name>A0AAV4YB86_CAEEX</name>
<keyword evidence="3" id="KW-1185">Reference proteome</keyword>
<evidence type="ECO:0000313" key="3">
    <source>
        <dbReference type="Proteomes" id="UP001054945"/>
    </source>
</evidence>
<evidence type="ECO:0000313" key="2">
    <source>
        <dbReference type="EMBL" id="GIZ04756.1"/>
    </source>
</evidence>
<evidence type="ECO:0008006" key="4">
    <source>
        <dbReference type="Google" id="ProtNLM"/>
    </source>
</evidence>
<reference evidence="2 3" key="1">
    <citation type="submission" date="2021-06" db="EMBL/GenBank/DDBJ databases">
        <title>Caerostris extrusa draft genome.</title>
        <authorList>
            <person name="Kono N."/>
            <person name="Arakawa K."/>
        </authorList>
    </citation>
    <scope>NUCLEOTIDE SEQUENCE [LARGE SCALE GENOMIC DNA]</scope>
</reference>
<organism evidence="2 3">
    <name type="scientific">Caerostris extrusa</name>
    <name type="common">Bark spider</name>
    <name type="synonym">Caerostris bankana</name>
    <dbReference type="NCBI Taxonomy" id="172846"/>
    <lineage>
        <taxon>Eukaryota</taxon>
        <taxon>Metazoa</taxon>
        <taxon>Ecdysozoa</taxon>
        <taxon>Arthropoda</taxon>
        <taxon>Chelicerata</taxon>
        <taxon>Arachnida</taxon>
        <taxon>Araneae</taxon>
        <taxon>Araneomorphae</taxon>
        <taxon>Entelegynae</taxon>
        <taxon>Araneoidea</taxon>
        <taxon>Araneidae</taxon>
        <taxon>Caerostris</taxon>
    </lineage>
</organism>
<protein>
    <recommendedName>
        <fullName evidence="4">Ycf15</fullName>
    </recommendedName>
</protein>
<evidence type="ECO:0000256" key="1">
    <source>
        <dbReference type="SAM" id="MobiDB-lite"/>
    </source>
</evidence>
<proteinExistence type="predicted"/>
<feature type="region of interest" description="Disordered" evidence="1">
    <location>
        <begin position="72"/>
        <end position="94"/>
    </location>
</feature>
<accession>A0AAV4YB86</accession>
<gene>
    <name evidence="2" type="ORF">CEXT_568431</name>
</gene>
<dbReference type="Proteomes" id="UP001054945">
    <property type="component" value="Unassembled WGS sequence"/>
</dbReference>